<dbReference type="EMBL" id="KN847336">
    <property type="protein sequence ID" value="KIW42424.1"/>
    <property type="molecule type" value="Genomic_DNA"/>
</dbReference>
<dbReference type="CDD" id="cd12148">
    <property type="entry name" value="fungal_TF_MHR"/>
    <property type="match status" value="1"/>
</dbReference>
<dbReference type="GO" id="GO:0005634">
    <property type="term" value="C:nucleus"/>
    <property type="evidence" value="ECO:0007669"/>
    <property type="project" value="UniProtKB-SubCell"/>
</dbReference>
<dbReference type="Pfam" id="PF00172">
    <property type="entry name" value="Zn_clus"/>
    <property type="match status" value="1"/>
</dbReference>
<keyword evidence="9" id="KW-1185">Reference proteome</keyword>
<dbReference type="InterPro" id="IPR036864">
    <property type="entry name" value="Zn2-C6_fun-type_DNA-bd_sf"/>
</dbReference>
<dbReference type="AlphaFoldDB" id="A0A0D2E3R8"/>
<evidence type="ECO:0000256" key="1">
    <source>
        <dbReference type="ARBA" id="ARBA00004123"/>
    </source>
</evidence>
<dbReference type="InterPro" id="IPR001138">
    <property type="entry name" value="Zn2Cys6_DnaBD"/>
</dbReference>
<evidence type="ECO:0000256" key="2">
    <source>
        <dbReference type="ARBA" id="ARBA00023015"/>
    </source>
</evidence>
<evidence type="ECO:0000256" key="4">
    <source>
        <dbReference type="ARBA" id="ARBA00023163"/>
    </source>
</evidence>
<dbReference type="Gene3D" id="4.10.240.10">
    <property type="entry name" value="Zn(2)-C6 fungal-type DNA-binding domain"/>
    <property type="match status" value="1"/>
</dbReference>
<dbReference type="GO" id="GO:0008270">
    <property type="term" value="F:zinc ion binding"/>
    <property type="evidence" value="ECO:0007669"/>
    <property type="project" value="InterPro"/>
</dbReference>
<evidence type="ECO:0000313" key="8">
    <source>
        <dbReference type="EMBL" id="KIW42424.1"/>
    </source>
</evidence>
<dbReference type="GO" id="GO:0045944">
    <property type="term" value="P:positive regulation of transcription by RNA polymerase II"/>
    <property type="evidence" value="ECO:0007669"/>
    <property type="project" value="TreeGrafter"/>
</dbReference>
<feature type="region of interest" description="Disordered" evidence="6">
    <location>
        <begin position="101"/>
        <end position="152"/>
    </location>
</feature>
<dbReference type="HOGENOM" id="CLU_008719_5_0_1"/>
<keyword evidence="2" id="KW-0805">Transcription regulation</keyword>
<dbReference type="SUPFAM" id="SSF57701">
    <property type="entry name" value="Zn2/Cys6 DNA-binding domain"/>
    <property type="match status" value="1"/>
</dbReference>
<evidence type="ECO:0000313" key="9">
    <source>
        <dbReference type="Proteomes" id="UP000053342"/>
    </source>
</evidence>
<dbReference type="PROSITE" id="PS50048">
    <property type="entry name" value="ZN2_CY6_FUNGAL_2"/>
    <property type="match status" value="1"/>
</dbReference>
<comment type="subcellular location">
    <subcellularLocation>
        <location evidence="1">Nucleus</location>
    </subcellularLocation>
</comment>
<sequence>MSRSKRGIASRTKLSCANCRRRHFRCGGEQPCQRCWQDDLECEYPTRPFSLKEWSPQEVGLPPLPVALEENRSNVSNVRTGGIFVSENRRVELHYEVLDPERTKPPSTVDPKQTWLSRGGVTQTEATIKKPTLNDDPTVGSVIPSCPPPPRPPPITDPTEAFFMERYCTILGPWFDMFDTRSRHWSHSVPHLSLSNQSLFRSIIASCAKQYSLVSGGEENSSIYALDQYNRGLQELTRALGDDAESTVTLPAVFASCLLIGYCEMIDAKGLDWHTHLRGTFSLCLSQGWHGRSGGVAQSCFWVYCRMDLLASIARARHTMLDPSRWLPDGASSLAPSSSSSSSSHNHDGAATAAAAAQDWNLDSWCNQVVVLLAQTHNLLCDVRQQQQQQSELLEDRWNRVSTSLDIHEGNRPVAFRPIIDLPPKHPQVVPFRQIVYVSAAACAATQMMDLARLFLILAFPDRSPAERSVRLTSQSVSRQALDLSRKIVSNSVTNRHPIAWANAVQLLSSAGTMLVGRAERAALLQVLNDIKLETGWNTLGNRQALLAWWESFWPPDATEDLEEDTTGDDDDDDETIRRVGRCLIRLSST</sequence>
<dbReference type="Pfam" id="PF11951">
    <property type="entry name" value="Fungal_trans_2"/>
    <property type="match status" value="1"/>
</dbReference>
<dbReference type="GO" id="GO:0000981">
    <property type="term" value="F:DNA-binding transcription factor activity, RNA polymerase II-specific"/>
    <property type="evidence" value="ECO:0007669"/>
    <property type="project" value="InterPro"/>
</dbReference>
<dbReference type="RefSeq" id="XP_016262640.1">
    <property type="nucleotide sequence ID" value="XM_016407036.1"/>
</dbReference>
<dbReference type="GeneID" id="27358053"/>
<dbReference type="GO" id="GO:0000976">
    <property type="term" value="F:transcription cis-regulatory region binding"/>
    <property type="evidence" value="ECO:0007669"/>
    <property type="project" value="TreeGrafter"/>
</dbReference>
<proteinExistence type="predicted"/>
<dbReference type="VEuPathDB" id="FungiDB:PV06_05979"/>
<dbReference type="Proteomes" id="UP000053342">
    <property type="component" value="Unassembled WGS sequence"/>
</dbReference>
<gene>
    <name evidence="8" type="ORF">PV06_05979</name>
</gene>
<dbReference type="InterPro" id="IPR021858">
    <property type="entry name" value="Fun_TF"/>
</dbReference>
<feature type="domain" description="Zn(2)-C6 fungal-type" evidence="7">
    <location>
        <begin position="15"/>
        <end position="44"/>
    </location>
</feature>
<keyword evidence="4" id="KW-0804">Transcription</keyword>
<dbReference type="PANTHER" id="PTHR37534:SF5">
    <property type="entry name" value="C6 ZINC FINGER DOMAIN-CONTAINING PROTEIN"/>
    <property type="match status" value="1"/>
</dbReference>
<reference evidence="8 9" key="1">
    <citation type="submission" date="2015-01" db="EMBL/GenBank/DDBJ databases">
        <title>The Genome Sequence of Exophiala oligosperma CBS72588.</title>
        <authorList>
            <consortium name="The Broad Institute Genomics Platform"/>
            <person name="Cuomo C."/>
            <person name="de Hoog S."/>
            <person name="Gorbushina A."/>
            <person name="Stielow B."/>
            <person name="Teixiera M."/>
            <person name="Abouelleil A."/>
            <person name="Chapman S.B."/>
            <person name="Priest M."/>
            <person name="Young S.K."/>
            <person name="Wortman J."/>
            <person name="Nusbaum C."/>
            <person name="Birren B."/>
        </authorList>
    </citation>
    <scope>NUCLEOTIDE SEQUENCE [LARGE SCALE GENOMIC DNA]</scope>
    <source>
        <strain evidence="8 9">CBS 72588</strain>
    </source>
</reference>
<name>A0A0D2E3R8_9EURO</name>
<dbReference type="SMART" id="SM00066">
    <property type="entry name" value="GAL4"/>
    <property type="match status" value="1"/>
</dbReference>
<evidence type="ECO:0000256" key="6">
    <source>
        <dbReference type="SAM" id="MobiDB-lite"/>
    </source>
</evidence>
<evidence type="ECO:0000256" key="3">
    <source>
        <dbReference type="ARBA" id="ARBA00023125"/>
    </source>
</evidence>
<dbReference type="CDD" id="cd00067">
    <property type="entry name" value="GAL4"/>
    <property type="match status" value="1"/>
</dbReference>
<dbReference type="PANTHER" id="PTHR37534">
    <property type="entry name" value="TRANSCRIPTIONAL ACTIVATOR PROTEIN UGA3"/>
    <property type="match status" value="1"/>
</dbReference>
<evidence type="ECO:0000256" key="5">
    <source>
        <dbReference type="ARBA" id="ARBA00023242"/>
    </source>
</evidence>
<keyword evidence="5" id="KW-0539">Nucleus</keyword>
<feature type="compositionally biased region" description="Polar residues" evidence="6">
    <location>
        <begin position="110"/>
        <end position="126"/>
    </location>
</feature>
<protein>
    <recommendedName>
        <fullName evidence="7">Zn(2)-C6 fungal-type domain-containing protein</fullName>
    </recommendedName>
</protein>
<evidence type="ECO:0000259" key="7">
    <source>
        <dbReference type="PROSITE" id="PS50048"/>
    </source>
</evidence>
<organism evidence="8 9">
    <name type="scientific">Exophiala oligosperma</name>
    <dbReference type="NCBI Taxonomy" id="215243"/>
    <lineage>
        <taxon>Eukaryota</taxon>
        <taxon>Fungi</taxon>
        <taxon>Dikarya</taxon>
        <taxon>Ascomycota</taxon>
        <taxon>Pezizomycotina</taxon>
        <taxon>Eurotiomycetes</taxon>
        <taxon>Chaetothyriomycetidae</taxon>
        <taxon>Chaetothyriales</taxon>
        <taxon>Herpotrichiellaceae</taxon>
        <taxon>Exophiala</taxon>
    </lineage>
</organism>
<dbReference type="OrthoDB" id="5319341at2759"/>
<keyword evidence="3" id="KW-0238">DNA-binding</keyword>
<dbReference type="STRING" id="215243.A0A0D2E3R8"/>
<accession>A0A0D2E3R8</accession>
<dbReference type="PROSITE" id="PS00463">
    <property type="entry name" value="ZN2_CY6_FUNGAL_1"/>
    <property type="match status" value="1"/>
</dbReference>